<feature type="binding site" evidence="7">
    <location>
        <position position="94"/>
    </location>
    <ligand>
        <name>[2Fe-2S] cluster</name>
        <dbReference type="ChEBI" id="CHEBI:190135"/>
    </ligand>
</feature>
<dbReference type="GO" id="GO:0003954">
    <property type="term" value="F:NADH dehydrogenase activity"/>
    <property type="evidence" value="ECO:0007669"/>
    <property type="project" value="TreeGrafter"/>
</dbReference>
<dbReference type="InterPro" id="IPR041921">
    <property type="entry name" value="NuoE_N"/>
</dbReference>
<dbReference type="RefSeq" id="WP_043214492.1">
    <property type="nucleotide sequence ID" value="NZ_CAJGUP010000171.1"/>
</dbReference>
<dbReference type="PANTHER" id="PTHR10371">
    <property type="entry name" value="NADH DEHYDROGENASE UBIQUINONE FLAVOPROTEIN 2, MITOCHONDRIAL"/>
    <property type="match status" value="1"/>
</dbReference>
<dbReference type="InterPro" id="IPR002023">
    <property type="entry name" value="NuoE-like"/>
</dbReference>
<dbReference type="Proteomes" id="UP000092950">
    <property type="component" value="Chromosome"/>
</dbReference>
<gene>
    <name evidence="9" type="primary">nuoE</name>
    <name evidence="8" type="ORF">BBN53_15175</name>
    <name evidence="9" type="ORF">ERS370011_03265</name>
</gene>
<reference evidence="9 10" key="1">
    <citation type="submission" date="2015-09" db="EMBL/GenBank/DDBJ databases">
        <authorList>
            <person name="Jackson K.R."/>
            <person name="Lunt B.L."/>
            <person name="Fisher J.N.B."/>
            <person name="Gardner A.V."/>
            <person name="Bailey M.E."/>
            <person name="Deus L.M."/>
            <person name="Earl A.S."/>
            <person name="Gibby P.D."/>
            <person name="Hartmann K.A."/>
            <person name="Liu J.E."/>
            <person name="Manci A.M."/>
            <person name="Nielsen D.A."/>
            <person name="Solomon M.B."/>
            <person name="Breakwell D.P."/>
            <person name="Burnett S.H."/>
            <person name="Grose J.H."/>
        </authorList>
    </citation>
    <scope>NUCLEOTIDE SEQUENCE [LARGE SCALE GENOMIC DNA]</scope>
    <source>
        <strain evidence="9 10">2789STDY5608636</strain>
    </source>
</reference>
<name>A0A0J6C1U1_9BORD</name>
<evidence type="ECO:0000313" key="11">
    <source>
        <dbReference type="Proteomes" id="UP000092950"/>
    </source>
</evidence>
<keyword evidence="9" id="KW-0560">Oxidoreductase</keyword>
<dbReference type="GO" id="GO:0051537">
    <property type="term" value="F:2 iron, 2 sulfur cluster binding"/>
    <property type="evidence" value="ECO:0007669"/>
    <property type="project" value="UniProtKB-KW"/>
</dbReference>
<dbReference type="NCBIfam" id="NF004638">
    <property type="entry name" value="PRK05988.1"/>
    <property type="match status" value="1"/>
</dbReference>
<dbReference type="PANTHER" id="PTHR10371:SF3">
    <property type="entry name" value="NADH DEHYDROGENASE [UBIQUINONE] FLAVOPROTEIN 2, MITOCHONDRIAL"/>
    <property type="match status" value="1"/>
</dbReference>
<keyword evidence="2 7" id="KW-0001">2Fe-2S</keyword>
<protein>
    <submittedName>
        <fullName evidence="8">Formate dehydrogenase subunit gamma</fullName>
    </submittedName>
    <submittedName>
        <fullName evidence="9">NADH-quinone oxidoreductase subunit E</fullName>
        <ecNumber evidence="9">1.6.5.11</ecNumber>
    </submittedName>
</protein>
<evidence type="ECO:0000313" key="8">
    <source>
        <dbReference type="EMBL" id="ANY17099.1"/>
    </source>
</evidence>
<feature type="binding site" evidence="7">
    <location>
        <position position="134"/>
    </location>
    <ligand>
        <name>[2Fe-2S] cluster</name>
        <dbReference type="ChEBI" id="CHEBI:190135"/>
    </ligand>
</feature>
<dbReference type="KEGG" id="bpdz:BBN53_15175"/>
<feature type="binding site" evidence="7">
    <location>
        <position position="89"/>
    </location>
    <ligand>
        <name>[2Fe-2S] cluster</name>
        <dbReference type="ChEBI" id="CHEBI:190135"/>
    </ligand>
</feature>
<dbReference type="SUPFAM" id="SSF52833">
    <property type="entry name" value="Thioredoxin-like"/>
    <property type="match status" value="1"/>
</dbReference>
<evidence type="ECO:0000256" key="3">
    <source>
        <dbReference type="ARBA" id="ARBA00022723"/>
    </source>
</evidence>
<comment type="cofactor">
    <cofactor evidence="7">
        <name>[2Fe-2S] cluster</name>
        <dbReference type="ChEBI" id="CHEBI:190135"/>
    </cofactor>
    <text evidence="7">Binds 1 [2Fe-2S] cluster.</text>
</comment>
<dbReference type="GO" id="GO:0046872">
    <property type="term" value="F:metal ion binding"/>
    <property type="evidence" value="ECO:0007669"/>
    <property type="project" value="UniProtKB-KW"/>
</dbReference>
<evidence type="ECO:0000256" key="6">
    <source>
        <dbReference type="ARBA" id="ARBA00034078"/>
    </source>
</evidence>
<feature type="binding site" evidence="7">
    <location>
        <position position="130"/>
    </location>
    <ligand>
        <name>[2Fe-2S] cluster</name>
        <dbReference type="ChEBI" id="CHEBI:190135"/>
    </ligand>
</feature>
<evidence type="ECO:0000256" key="1">
    <source>
        <dbReference type="ARBA" id="ARBA00010643"/>
    </source>
</evidence>
<dbReference type="InterPro" id="IPR036249">
    <property type="entry name" value="Thioredoxin-like_sf"/>
</dbReference>
<comment type="similarity">
    <text evidence="1">Belongs to the complex I 24 kDa subunit family.</text>
</comment>
<dbReference type="EMBL" id="CP016440">
    <property type="protein sequence ID" value="ANY17099.1"/>
    <property type="molecule type" value="Genomic_DNA"/>
</dbReference>
<accession>A0A0J6C1U1</accession>
<evidence type="ECO:0000256" key="7">
    <source>
        <dbReference type="PIRSR" id="PIRSR000216-1"/>
    </source>
</evidence>
<dbReference type="OrthoDB" id="9807941at2"/>
<accession>A0A0M9IFS8</accession>
<dbReference type="Proteomes" id="UP000053096">
    <property type="component" value="Unassembled WGS sequence"/>
</dbReference>
<keyword evidence="4 7" id="KW-0408">Iron</keyword>
<evidence type="ECO:0000313" key="9">
    <source>
        <dbReference type="EMBL" id="CUI99896.1"/>
    </source>
</evidence>
<keyword evidence="3 7" id="KW-0479">Metal-binding</keyword>
<evidence type="ECO:0000256" key="2">
    <source>
        <dbReference type="ARBA" id="ARBA00022714"/>
    </source>
</evidence>
<dbReference type="CDD" id="cd03081">
    <property type="entry name" value="TRX_Fd_NuoE_FDH_gamma"/>
    <property type="match status" value="1"/>
</dbReference>
<evidence type="ECO:0000256" key="5">
    <source>
        <dbReference type="ARBA" id="ARBA00023014"/>
    </source>
</evidence>
<comment type="cofactor">
    <cofactor evidence="6">
        <name>[2Fe-2S] cluster</name>
        <dbReference type="ChEBI" id="CHEBI:190135"/>
    </cofactor>
</comment>
<dbReference type="EMBL" id="CYTV01000009">
    <property type="protein sequence ID" value="CUI99896.1"/>
    <property type="molecule type" value="Genomic_DNA"/>
</dbReference>
<reference evidence="8 11" key="2">
    <citation type="submission" date="2016-07" db="EMBL/GenBank/DDBJ databases">
        <title>Complete genome sequences of Bordetella pseudohinzii.</title>
        <authorList>
            <person name="Spilker T."/>
            <person name="Darrah R."/>
            <person name="LiPuma J.J."/>
        </authorList>
    </citation>
    <scope>NUCLEOTIDE SEQUENCE [LARGE SCALE GENOMIC DNA]</scope>
    <source>
        <strain evidence="8 11">HI4681</strain>
    </source>
</reference>
<dbReference type="EC" id="1.6.5.11" evidence="9"/>
<dbReference type="AlphaFoldDB" id="A0A0J6C1U1"/>
<dbReference type="Pfam" id="PF01257">
    <property type="entry name" value="2Fe-2S_thioredx"/>
    <property type="match status" value="1"/>
</dbReference>
<dbReference type="PIRSF" id="PIRSF000216">
    <property type="entry name" value="NADH_DH_24kDa"/>
    <property type="match status" value="1"/>
</dbReference>
<evidence type="ECO:0000256" key="4">
    <source>
        <dbReference type="ARBA" id="ARBA00023004"/>
    </source>
</evidence>
<organism evidence="9 10">
    <name type="scientific">Bordetella pseudohinzii</name>
    <dbReference type="NCBI Taxonomy" id="1331258"/>
    <lineage>
        <taxon>Bacteria</taxon>
        <taxon>Pseudomonadati</taxon>
        <taxon>Pseudomonadota</taxon>
        <taxon>Betaproteobacteria</taxon>
        <taxon>Burkholderiales</taxon>
        <taxon>Alcaligenaceae</taxon>
        <taxon>Bordetella</taxon>
    </lineage>
</organism>
<proteinExistence type="inferred from homology"/>
<evidence type="ECO:0000313" key="10">
    <source>
        <dbReference type="Proteomes" id="UP000053096"/>
    </source>
</evidence>
<keyword evidence="11" id="KW-1185">Reference proteome</keyword>
<keyword evidence="5 7" id="KW-0411">Iron-sulfur</keyword>
<dbReference type="Gene3D" id="1.10.10.1590">
    <property type="entry name" value="NADH-quinone oxidoreductase subunit E"/>
    <property type="match status" value="1"/>
</dbReference>
<dbReference type="Gene3D" id="3.40.30.10">
    <property type="entry name" value="Glutaredoxin"/>
    <property type="match status" value="1"/>
</dbReference>
<sequence length="165" mass="17174">MALACTPADASAPDPIATARQLAARHAGQPGALLPLLHAVQEALGHIPAETVAVIAEALSLSRAEVHGVLTFYPHFRGEPGGRHTLQICRAEACQAMGGEAIAAHARSRLGCDFHGTSADGAFSLEPAYCLGLCAQSPALMLDGQPHARMTAARLDRLLEKGRQA</sequence>